<dbReference type="EMBL" id="VCKY01000039">
    <property type="protein sequence ID" value="TMR21686.1"/>
    <property type="molecule type" value="Genomic_DNA"/>
</dbReference>
<protein>
    <submittedName>
        <fullName evidence="1">Uncharacterized protein</fullName>
    </submittedName>
</protein>
<keyword evidence="2" id="KW-1185">Reference proteome</keyword>
<name>A0A5S4FLT2_9ACTN</name>
<proteinExistence type="predicted"/>
<accession>A0A5S4FLT2</accession>
<evidence type="ECO:0000313" key="2">
    <source>
        <dbReference type="Proteomes" id="UP000309128"/>
    </source>
</evidence>
<dbReference type="OrthoDB" id="3535849at2"/>
<dbReference type="RefSeq" id="WP_138666605.1">
    <property type="nucleotide sequence ID" value="NZ_VCKY01000039.1"/>
</dbReference>
<comment type="caution">
    <text evidence="1">The sequence shown here is derived from an EMBL/GenBank/DDBJ whole genome shotgun (WGS) entry which is preliminary data.</text>
</comment>
<sequence>MTGLEMSMGAVGQQATRITIHGDDSTAAAQAYGQSGDGVSSWGDDGLFGMFTSAYAECRQIAAAALSGLSGEIGATGESLHTVARNMGDTELANTQGLGQIWG</sequence>
<organism evidence="1 2">
    <name type="scientific">Nonomuraea turkmeniaca</name>
    <dbReference type="NCBI Taxonomy" id="103838"/>
    <lineage>
        <taxon>Bacteria</taxon>
        <taxon>Bacillati</taxon>
        <taxon>Actinomycetota</taxon>
        <taxon>Actinomycetes</taxon>
        <taxon>Streptosporangiales</taxon>
        <taxon>Streptosporangiaceae</taxon>
        <taxon>Nonomuraea</taxon>
    </lineage>
</organism>
<dbReference type="AlphaFoldDB" id="A0A5S4FLT2"/>
<dbReference type="Proteomes" id="UP000309128">
    <property type="component" value="Unassembled WGS sequence"/>
</dbReference>
<gene>
    <name evidence="1" type="ORF">ETD86_14150</name>
</gene>
<evidence type="ECO:0000313" key="1">
    <source>
        <dbReference type="EMBL" id="TMR21686.1"/>
    </source>
</evidence>
<reference evidence="1 2" key="1">
    <citation type="submission" date="2019-05" db="EMBL/GenBank/DDBJ databases">
        <title>Draft genome sequence of Nonomuraea turkmeniaca DSM 43926.</title>
        <authorList>
            <person name="Saricaoglu S."/>
            <person name="Isik K."/>
        </authorList>
    </citation>
    <scope>NUCLEOTIDE SEQUENCE [LARGE SCALE GENOMIC DNA]</scope>
    <source>
        <strain evidence="1 2">DSM 43926</strain>
    </source>
</reference>